<dbReference type="SUPFAM" id="SSF53613">
    <property type="entry name" value="Ribokinase-like"/>
    <property type="match status" value="1"/>
</dbReference>
<dbReference type="CDD" id="cd01164">
    <property type="entry name" value="FruK_PfkB_like"/>
    <property type="match status" value="1"/>
</dbReference>
<feature type="domain" description="Carbohydrate kinase PfkB" evidence="9">
    <location>
        <begin position="19"/>
        <end position="290"/>
    </location>
</feature>
<sequence length="309" mass="32514">MIVTVTLNPSVDRRICVPQLALGRVQRAVSAHASAGGKGLNVARVVRQLGEEVAATGFLGGRNGEWIAKKLEQDGISGRFASIAGETRSCLNLIDLSDGSSTEVLEPGPEVTEEEMAALLDRIRELAAPETWMIVSGSLPGKCPPDYCGRLVEIASSRGARVVLDSSGEALRSGMLAGPYAIKPNEEEFLQLTGADRFSEERLAALADDLRRRGVRHTIVSLGSEGCAAMLGARLYRAKPPRVKAVNPVGSGDAFVAGLVVAWRRGADDSGALRFAAAVGAANALSEATGDVRQADIKALCERVAVSRL</sequence>
<comment type="function">
    <text evidence="8">Catalyzes the ATP-dependent phosphorylation of fructose-l-phosphate to fructose-l,6-bisphosphate.</text>
</comment>
<keyword evidence="2 7" id="KW-0808">Transferase</keyword>
<dbReference type="EC" id="2.7.1.144" evidence="7"/>
<evidence type="ECO:0000256" key="7">
    <source>
        <dbReference type="PIRNR" id="PIRNR000535"/>
    </source>
</evidence>
<keyword evidence="11" id="KW-1185">Reference proteome</keyword>
<evidence type="ECO:0000256" key="4">
    <source>
        <dbReference type="ARBA" id="ARBA00022777"/>
    </source>
</evidence>
<proteinExistence type="inferred from homology"/>
<dbReference type="Pfam" id="PF00294">
    <property type="entry name" value="PfkB"/>
    <property type="match status" value="1"/>
</dbReference>
<comment type="similarity">
    <text evidence="7">Belongs to the carbohydrate kinase PfkB family. LacC subfamily.</text>
</comment>
<evidence type="ECO:0000256" key="5">
    <source>
        <dbReference type="ARBA" id="ARBA00022840"/>
    </source>
</evidence>
<evidence type="ECO:0000256" key="2">
    <source>
        <dbReference type="ARBA" id="ARBA00022679"/>
    </source>
</evidence>
<dbReference type="InterPro" id="IPR017583">
    <property type="entry name" value="Tagatose/fructose_Pkinase"/>
</dbReference>
<comment type="catalytic activity">
    <reaction evidence="7">
        <text>D-tagatofuranose 6-phosphate + ATP = D-tagatofuranose 1,6-bisphosphate + ADP + H(+)</text>
        <dbReference type="Rhea" id="RHEA:12420"/>
        <dbReference type="ChEBI" id="CHEBI:15378"/>
        <dbReference type="ChEBI" id="CHEBI:30616"/>
        <dbReference type="ChEBI" id="CHEBI:58694"/>
        <dbReference type="ChEBI" id="CHEBI:58695"/>
        <dbReference type="ChEBI" id="CHEBI:456216"/>
        <dbReference type="EC" id="2.7.1.144"/>
    </reaction>
</comment>
<comment type="caution">
    <text evidence="10">The sequence shown here is derived from an EMBL/GenBank/DDBJ whole genome shotgun (WGS) entry which is preliminary data.</text>
</comment>
<evidence type="ECO:0000313" key="10">
    <source>
        <dbReference type="EMBL" id="MBO7748339.1"/>
    </source>
</evidence>
<keyword evidence="3 7" id="KW-0547">Nucleotide-binding</keyword>
<accession>A0ABS3WJ41</accession>
<dbReference type="EMBL" id="JAGGDJ010000054">
    <property type="protein sequence ID" value="MBO7748339.1"/>
    <property type="molecule type" value="Genomic_DNA"/>
</dbReference>
<dbReference type="PANTHER" id="PTHR46566">
    <property type="entry name" value="1-PHOSPHOFRUCTOKINASE-RELATED"/>
    <property type="match status" value="1"/>
</dbReference>
<keyword evidence="4 8" id="KW-0418">Kinase</keyword>
<evidence type="ECO:0000256" key="3">
    <source>
        <dbReference type="ARBA" id="ARBA00022741"/>
    </source>
</evidence>
<dbReference type="PIRSF" id="PIRSF000535">
    <property type="entry name" value="1PFK/6PFK/LacC"/>
    <property type="match status" value="1"/>
</dbReference>
<comment type="pathway">
    <text evidence="7">Carbohydrate metabolism; D-tagatose 6-phosphate degradation; D-glyceraldehyde 3-phosphate and glycerone phosphate from D-tagatose 6-phosphate: step 1/2.</text>
</comment>
<evidence type="ECO:0000256" key="1">
    <source>
        <dbReference type="ARBA" id="ARBA00005380"/>
    </source>
</evidence>
<dbReference type="InterPro" id="IPR011611">
    <property type="entry name" value="PfkB_dom"/>
</dbReference>
<dbReference type="NCBIfam" id="TIGR03828">
    <property type="entry name" value="pfkB"/>
    <property type="match status" value="1"/>
</dbReference>
<dbReference type="GO" id="GO:0008662">
    <property type="term" value="F:1-phosphofructokinase activity"/>
    <property type="evidence" value="ECO:0007669"/>
    <property type="project" value="UniProtKB-EC"/>
</dbReference>
<dbReference type="InterPro" id="IPR002173">
    <property type="entry name" value="Carboh/pur_kinase_PfkB_CS"/>
</dbReference>
<evidence type="ECO:0000259" key="9">
    <source>
        <dbReference type="Pfam" id="PF00294"/>
    </source>
</evidence>
<dbReference type="Proteomes" id="UP000670947">
    <property type="component" value="Unassembled WGS sequence"/>
</dbReference>
<keyword evidence="7" id="KW-0423">Lactose metabolism</keyword>
<comment type="catalytic activity">
    <reaction evidence="6 8">
        <text>beta-D-fructose 1-phosphate + ATP = beta-D-fructose 1,6-bisphosphate + ADP + H(+)</text>
        <dbReference type="Rhea" id="RHEA:14213"/>
        <dbReference type="ChEBI" id="CHEBI:15378"/>
        <dbReference type="ChEBI" id="CHEBI:30616"/>
        <dbReference type="ChEBI" id="CHEBI:32966"/>
        <dbReference type="ChEBI" id="CHEBI:138881"/>
        <dbReference type="ChEBI" id="CHEBI:456216"/>
        <dbReference type="EC" id="2.7.1.56"/>
    </reaction>
</comment>
<dbReference type="InterPro" id="IPR022463">
    <property type="entry name" value="1-PFruKinase"/>
</dbReference>
<reference evidence="10 11" key="1">
    <citation type="submission" date="2021-03" db="EMBL/GenBank/DDBJ databases">
        <title>Paenibacillus artemisicola MWE-103 whole genome sequence.</title>
        <authorList>
            <person name="Ham Y.J."/>
        </authorList>
    </citation>
    <scope>NUCLEOTIDE SEQUENCE [LARGE SCALE GENOMIC DNA]</scope>
    <source>
        <strain evidence="10 11">MWE-103</strain>
    </source>
</reference>
<organism evidence="10 11">
    <name type="scientific">Paenibacillus artemisiicola</name>
    <dbReference type="NCBI Taxonomy" id="1172618"/>
    <lineage>
        <taxon>Bacteria</taxon>
        <taxon>Bacillati</taxon>
        <taxon>Bacillota</taxon>
        <taxon>Bacilli</taxon>
        <taxon>Bacillales</taxon>
        <taxon>Paenibacillaceae</taxon>
        <taxon>Paenibacillus</taxon>
    </lineage>
</organism>
<evidence type="ECO:0000256" key="8">
    <source>
        <dbReference type="RuleBase" id="RU369061"/>
    </source>
</evidence>
<gene>
    <name evidence="10" type="primary">pfkB</name>
    <name evidence="10" type="ORF">I8J29_29555</name>
</gene>
<evidence type="ECO:0000313" key="11">
    <source>
        <dbReference type="Proteomes" id="UP000670947"/>
    </source>
</evidence>
<dbReference type="RefSeq" id="WP_208850912.1">
    <property type="nucleotide sequence ID" value="NZ_JAGGDJ010000054.1"/>
</dbReference>
<dbReference type="PROSITE" id="PS00583">
    <property type="entry name" value="PFKB_KINASES_1"/>
    <property type="match status" value="1"/>
</dbReference>
<dbReference type="NCBIfam" id="TIGR03168">
    <property type="entry name" value="1-PFK"/>
    <property type="match status" value="1"/>
</dbReference>
<name>A0ABS3WJ41_9BACL</name>
<dbReference type="InterPro" id="IPR029056">
    <property type="entry name" value="Ribokinase-like"/>
</dbReference>
<comment type="similarity">
    <text evidence="1">Belongs to the carbohydrate kinase pfkB family.</text>
</comment>
<keyword evidence="5 7" id="KW-0067">ATP-binding</keyword>
<evidence type="ECO:0000256" key="6">
    <source>
        <dbReference type="ARBA" id="ARBA00047745"/>
    </source>
</evidence>
<protein>
    <recommendedName>
        <fullName evidence="7">Tagatose-6-phosphate kinase</fullName>
        <ecNumber evidence="7">2.7.1.144</ecNumber>
    </recommendedName>
</protein>
<dbReference type="PROSITE" id="PS00584">
    <property type="entry name" value="PFKB_KINASES_2"/>
    <property type="match status" value="1"/>
</dbReference>
<dbReference type="PANTHER" id="PTHR46566:SF5">
    <property type="entry name" value="1-PHOSPHOFRUCTOKINASE"/>
    <property type="match status" value="1"/>
</dbReference>
<dbReference type="Gene3D" id="3.40.1190.20">
    <property type="match status" value="1"/>
</dbReference>